<organism evidence="2 3">
    <name type="scientific">Legionella fallonii LLAP-10</name>
    <dbReference type="NCBI Taxonomy" id="1212491"/>
    <lineage>
        <taxon>Bacteria</taxon>
        <taxon>Pseudomonadati</taxon>
        <taxon>Pseudomonadota</taxon>
        <taxon>Gammaproteobacteria</taxon>
        <taxon>Legionellales</taxon>
        <taxon>Legionellaceae</taxon>
        <taxon>Legionella</taxon>
    </lineage>
</organism>
<dbReference type="Proteomes" id="UP000032430">
    <property type="component" value="Chromosome I"/>
</dbReference>
<proteinExistence type="predicted"/>
<feature type="transmembrane region" description="Helical" evidence="1">
    <location>
        <begin position="44"/>
        <end position="64"/>
    </location>
</feature>
<evidence type="ECO:0000313" key="2">
    <source>
        <dbReference type="EMBL" id="CEG56156.1"/>
    </source>
</evidence>
<keyword evidence="1" id="KW-0812">Transmembrane</keyword>
<keyword evidence="1" id="KW-0472">Membrane</keyword>
<dbReference type="HOGENOM" id="CLU_132169_1_1_6"/>
<dbReference type="AlphaFoldDB" id="A0A098G2E8"/>
<dbReference type="RefSeq" id="WP_045094882.1">
    <property type="nucleotide sequence ID" value="NZ_LN614827.1"/>
</dbReference>
<dbReference type="KEGG" id="lfa:LFA_0707"/>
<sequence length="128" mass="14756">METSKFLSKVLGFYLFIIGSAMLLNMHQFTSHVVKLINDTQLMFVSGFFVLILGLLMVVSHNVWQWSWRLIITIIAWLILFKGVSIIYFPKYLDTVTIHFVRNMSISYTAASIDVILGLVLIYKGFKD</sequence>
<protein>
    <recommendedName>
        <fullName evidence="4">Integral membrane protein (PIN domain superfamily)</fullName>
    </recommendedName>
</protein>
<keyword evidence="1" id="KW-1133">Transmembrane helix</keyword>
<evidence type="ECO:0000256" key="1">
    <source>
        <dbReference type="SAM" id="Phobius"/>
    </source>
</evidence>
<dbReference type="EMBL" id="LN614827">
    <property type="protein sequence ID" value="CEG56156.1"/>
    <property type="molecule type" value="Genomic_DNA"/>
</dbReference>
<evidence type="ECO:0000313" key="3">
    <source>
        <dbReference type="Proteomes" id="UP000032430"/>
    </source>
</evidence>
<accession>A0A098G2E8</accession>
<reference evidence="3" key="1">
    <citation type="submission" date="2014-09" db="EMBL/GenBank/DDBJ databases">
        <authorList>
            <person name="Gomez-Valero L."/>
        </authorList>
    </citation>
    <scope>NUCLEOTIDE SEQUENCE [LARGE SCALE GENOMIC DNA]</scope>
    <source>
        <strain evidence="3">ATCC700992</strain>
    </source>
</reference>
<feature type="transmembrane region" description="Helical" evidence="1">
    <location>
        <begin position="6"/>
        <end position="24"/>
    </location>
</feature>
<evidence type="ECO:0008006" key="4">
    <source>
        <dbReference type="Google" id="ProtNLM"/>
    </source>
</evidence>
<feature type="transmembrane region" description="Helical" evidence="1">
    <location>
        <begin position="105"/>
        <end position="126"/>
    </location>
</feature>
<name>A0A098G2E8_9GAMM</name>
<dbReference type="STRING" id="1212491.LFA_0707"/>
<dbReference type="OrthoDB" id="572589at2"/>
<feature type="transmembrane region" description="Helical" evidence="1">
    <location>
        <begin position="70"/>
        <end position="93"/>
    </location>
</feature>
<gene>
    <name evidence="2" type="ORF">LFA_0707</name>
</gene>
<keyword evidence="3" id="KW-1185">Reference proteome</keyword>